<keyword evidence="5" id="KW-0472">Membrane</keyword>
<proteinExistence type="inferred from homology"/>
<feature type="signal peptide" evidence="6">
    <location>
        <begin position="1"/>
        <end position="21"/>
    </location>
</feature>
<dbReference type="GO" id="GO:0007017">
    <property type="term" value="P:microtubule-based process"/>
    <property type="evidence" value="ECO:0007669"/>
    <property type="project" value="InterPro"/>
</dbReference>
<dbReference type="WBParaSite" id="EEL_0000932801-mRNA-1">
    <property type="protein sequence ID" value="EEL_0000932801-mRNA-1"/>
    <property type="gene ID" value="EEL_0000932801"/>
</dbReference>
<keyword evidence="6" id="KW-0732">Signal</keyword>
<dbReference type="GO" id="GO:0005874">
    <property type="term" value="C:microtubule"/>
    <property type="evidence" value="ECO:0007669"/>
    <property type="project" value="UniProtKB-KW"/>
</dbReference>
<feature type="transmembrane region" description="Helical" evidence="5">
    <location>
        <begin position="69"/>
        <end position="87"/>
    </location>
</feature>
<evidence type="ECO:0000256" key="4">
    <source>
        <dbReference type="ARBA" id="ARBA00023134"/>
    </source>
</evidence>
<protein>
    <submittedName>
        <fullName evidence="8">G_PROTEIN_RECEP_F1_2 domain-containing protein</fullName>
    </submittedName>
</protein>
<sequence length="183" mass="21648">MLIEITLFLFTFLYPAPQVSVAVVEPYNSIFINHATLGYSDCSFLLDNESRYEQMSSQNGLNCKIDSTYFLVIVLLFLTHVAVFRYLREKCMACIYLFLCASLAPSILLQIHFPFYDYDSEQINMRKKSRSGIVVNRFVWEEKMKRRMKKVTKLQRKMEESSEDVRHRRRCRRIFAACRAHTV</sequence>
<keyword evidence="2" id="KW-0493">Microtubule</keyword>
<dbReference type="InterPro" id="IPR036525">
    <property type="entry name" value="Tubulin/FtsZ_GTPase_sf"/>
</dbReference>
<evidence type="ECO:0000256" key="5">
    <source>
        <dbReference type="SAM" id="Phobius"/>
    </source>
</evidence>
<dbReference type="Proteomes" id="UP000050640">
    <property type="component" value="Unplaced"/>
</dbReference>
<dbReference type="AlphaFoldDB" id="A0A0R3S3I6"/>
<dbReference type="STRING" id="1147741.A0A0R3S3I6"/>
<feature type="chain" id="PRO_5006447991" evidence="6">
    <location>
        <begin position="22"/>
        <end position="183"/>
    </location>
</feature>
<comment type="similarity">
    <text evidence="1">Belongs to the tubulin family.</text>
</comment>
<feature type="transmembrane region" description="Helical" evidence="5">
    <location>
        <begin position="94"/>
        <end position="116"/>
    </location>
</feature>
<evidence type="ECO:0000313" key="8">
    <source>
        <dbReference type="WBParaSite" id="EEL_0000932801-mRNA-1"/>
    </source>
</evidence>
<keyword evidence="4" id="KW-0342">GTP-binding</keyword>
<keyword evidence="5" id="KW-1133">Transmembrane helix</keyword>
<keyword evidence="7" id="KW-1185">Reference proteome</keyword>
<keyword evidence="5" id="KW-0812">Transmembrane</keyword>
<evidence type="ECO:0000256" key="1">
    <source>
        <dbReference type="ARBA" id="ARBA00009636"/>
    </source>
</evidence>
<dbReference type="GO" id="GO:0005525">
    <property type="term" value="F:GTP binding"/>
    <property type="evidence" value="ECO:0007669"/>
    <property type="project" value="UniProtKB-KW"/>
</dbReference>
<name>A0A0R3S3I6_9BILA</name>
<evidence type="ECO:0000313" key="7">
    <source>
        <dbReference type="Proteomes" id="UP000050640"/>
    </source>
</evidence>
<dbReference type="InterPro" id="IPR000217">
    <property type="entry name" value="Tubulin"/>
</dbReference>
<dbReference type="Gene3D" id="3.40.50.1440">
    <property type="entry name" value="Tubulin/FtsZ, GTPase domain"/>
    <property type="match status" value="1"/>
</dbReference>
<keyword evidence="3" id="KW-0547">Nucleotide-binding</keyword>
<evidence type="ECO:0000256" key="2">
    <source>
        <dbReference type="ARBA" id="ARBA00022701"/>
    </source>
</evidence>
<evidence type="ECO:0000256" key="6">
    <source>
        <dbReference type="SAM" id="SignalP"/>
    </source>
</evidence>
<dbReference type="SUPFAM" id="SSF52490">
    <property type="entry name" value="Tubulin nucleotide-binding domain-like"/>
    <property type="match status" value="1"/>
</dbReference>
<organism evidence="7 8">
    <name type="scientific">Elaeophora elaphi</name>
    <dbReference type="NCBI Taxonomy" id="1147741"/>
    <lineage>
        <taxon>Eukaryota</taxon>
        <taxon>Metazoa</taxon>
        <taxon>Ecdysozoa</taxon>
        <taxon>Nematoda</taxon>
        <taxon>Chromadorea</taxon>
        <taxon>Rhabditida</taxon>
        <taxon>Spirurina</taxon>
        <taxon>Spiruromorpha</taxon>
        <taxon>Filarioidea</taxon>
        <taxon>Onchocercidae</taxon>
        <taxon>Elaeophora</taxon>
    </lineage>
</organism>
<accession>A0A0R3S3I6</accession>
<dbReference type="PANTHER" id="PTHR11588">
    <property type="entry name" value="TUBULIN"/>
    <property type="match status" value="1"/>
</dbReference>
<evidence type="ECO:0000256" key="3">
    <source>
        <dbReference type="ARBA" id="ARBA00022741"/>
    </source>
</evidence>
<reference evidence="8" key="1">
    <citation type="submission" date="2017-02" db="UniProtKB">
        <authorList>
            <consortium name="WormBaseParasite"/>
        </authorList>
    </citation>
    <scope>IDENTIFICATION</scope>
</reference>